<organism evidence="7 8">
    <name type="scientific">Geoglobus ahangari</name>
    <dbReference type="NCBI Taxonomy" id="113653"/>
    <lineage>
        <taxon>Archaea</taxon>
        <taxon>Methanobacteriati</taxon>
        <taxon>Methanobacteriota</taxon>
        <taxon>Archaeoglobi</taxon>
        <taxon>Archaeoglobales</taxon>
        <taxon>Archaeoglobaceae</taxon>
        <taxon>Geoglobus</taxon>
    </lineage>
</organism>
<dbReference type="OrthoDB" id="27492at2157"/>
<dbReference type="InterPro" id="IPR029028">
    <property type="entry name" value="Alpha/beta_knot_MTases"/>
</dbReference>
<dbReference type="PANTHER" id="PTHR40703:SF1">
    <property type="entry name" value="TRNA (PSEUDOURIDINE(54)-N(1))-METHYLTRANSFERASE"/>
    <property type="match status" value="1"/>
</dbReference>
<dbReference type="Pfam" id="PF04013">
    <property type="entry name" value="Methyltrn_RNA_2"/>
    <property type="match status" value="1"/>
</dbReference>
<dbReference type="InterPro" id="IPR007158">
    <property type="entry name" value="TrmY"/>
</dbReference>
<dbReference type="NCBIfam" id="NF002560">
    <property type="entry name" value="PRK02135.1"/>
    <property type="match status" value="1"/>
</dbReference>
<comment type="caution">
    <text evidence="6">Lacks conserved residue(s) required for the propagation of feature annotation.</text>
</comment>
<dbReference type="HOGENOM" id="CLU_107018_0_0_2"/>
<dbReference type="AlphaFoldDB" id="A0A0F7IF06"/>
<comment type="subunit">
    <text evidence="6">Homodimer.</text>
</comment>
<dbReference type="InParanoid" id="A0A0F7IF06"/>
<evidence type="ECO:0000256" key="3">
    <source>
        <dbReference type="ARBA" id="ARBA00022679"/>
    </source>
</evidence>
<dbReference type="SUPFAM" id="SSF75217">
    <property type="entry name" value="alpha/beta knot"/>
    <property type="match status" value="1"/>
</dbReference>
<protein>
    <recommendedName>
        <fullName evidence="6">tRNA (pseudouridine(54)-N(1))-methyltransferase</fullName>
        <ecNumber evidence="6">2.1.1.257</ecNumber>
    </recommendedName>
</protein>
<feature type="binding site" evidence="6">
    <location>
        <position position="182"/>
    </location>
    <ligand>
        <name>S-adenosyl-L-methionine</name>
        <dbReference type="ChEBI" id="CHEBI:59789"/>
    </ligand>
</feature>
<evidence type="ECO:0000256" key="2">
    <source>
        <dbReference type="ARBA" id="ARBA00022603"/>
    </source>
</evidence>
<feature type="binding site" evidence="6">
    <location>
        <position position="129"/>
    </location>
    <ligand>
        <name>S-adenosyl-L-methionine</name>
        <dbReference type="ChEBI" id="CHEBI:59789"/>
    </ligand>
</feature>
<dbReference type="GO" id="GO:0030488">
    <property type="term" value="P:tRNA methylation"/>
    <property type="evidence" value="ECO:0007669"/>
    <property type="project" value="UniProtKB-UniRule"/>
</dbReference>
<keyword evidence="8" id="KW-1185">Reference proteome</keyword>
<dbReference type="GeneID" id="24803647"/>
<gene>
    <name evidence="6" type="primary">trmY</name>
    <name evidence="7" type="ORF">GAH_01072</name>
</gene>
<dbReference type="Gene3D" id="3.40.1280.10">
    <property type="match status" value="1"/>
</dbReference>
<dbReference type="HAMAP" id="MF_00587">
    <property type="entry name" value="tRNA_methyltr_TrmY"/>
    <property type="match status" value="1"/>
</dbReference>
<dbReference type="PANTHER" id="PTHR40703">
    <property type="entry name" value="TRNA (PSEUDOURIDINE(54)-N(1))-METHYLTRANSFERASE"/>
    <property type="match status" value="1"/>
</dbReference>
<dbReference type="GO" id="GO:0008175">
    <property type="term" value="F:tRNA methyltransferase activity"/>
    <property type="evidence" value="ECO:0007669"/>
    <property type="project" value="UniProtKB-UniRule"/>
</dbReference>
<dbReference type="CDD" id="cd18087">
    <property type="entry name" value="TrmY-like"/>
    <property type="match status" value="1"/>
</dbReference>
<dbReference type="GO" id="GO:0008757">
    <property type="term" value="F:S-adenosylmethionine-dependent methyltransferase activity"/>
    <property type="evidence" value="ECO:0007669"/>
    <property type="project" value="UniProtKB-UniRule"/>
</dbReference>
<feature type="binding site" evidence="6">
    <location>
        <position position="149"/>
    </location>
    <ligand>
        <name>S-adenosyl-L-methionine</name>
        <dbReference type="ChEBI" id="CHEBI:59789"/>
    </ligand>
</feature>
<evidence type="ECO:0000313" key="8">
    <source>
        <dbReference type="Proteomes" id="UP000034723"/>
    </source>
</evidence>
<dbReference type="Proteomes" id="UP000034723">
    <property type="component" value="Chromosome"/>
</dbReference>
<evidence type="ECO:0000313" key="7">
    <source>
        <dbReference type="EMBL" id="AKG91609.1"/>
    </source>
</evidence>
<dbReference type="KEGG" id="gah:GAH_01072"/>
<comment type="function">
    <text evidence="6">Specifically catalyzes the N1-methylation of pseudouridine at position 54 (Psi54) in tRNAs.</text>
</comment>
<dbReference type="InterPro" id="IPR029026">
    <property type="entry name" value="tRNA_m1G_MTases_N"/>
</dbReference>
<evidence type="ECO:0000256" key="1">
    <source>
        <dbReference type="ARBA" id="ARBA00022490"/>
    </source>
</evidence>
<dbReference type="STRING" id="113653.GAH_01072"/>
<keyword evidence="5 6" id="KW-0819">tRNA processing</keyword>
<keyword evidence="1 6" id="KW-0963">Cytoplasm</keyword>
<keyword evidence="2 6" id="KW-0489">Methyltransferase</keyword>
<dbReference type="RefSeq" id="WP_048095142.1">
    <property type="nucleotide sequence ID" value="NZ_CP011267.1"/>
</dbReference>
<evidence type="ECO:0000256" key="6">
    <source>
        <dbReference type="HAMAP-Rule" id="MF_00587"/>
    </source>
</evidence>
<dbReference type="EC" id="2.1.1.257" evidence="6"/>
<comment type="similarity">
    <text evidence="6">Belongs to the methyltransferase superfamily. TrmY family.</text>
</comment>
<comment type="subcellular location">
    <subcellularLocation>
        <location evidence="6">Cytoplasm</location>
    </subcellularLocation>
</comment>
<name>A0A0F7IF06_9EURY</name>
<keyword evidence="4 6" id="KW-0949">S-adenosyl-L-methionine</keyword>
<accession>A0A0F7IF06</accession>
<evidence type="ECO:0000256" key="4">
    <source>
        <dbReference type="ARBA" id="ARBA00022691"/>
    </source>
</evidence>
<evidence type="ECO:0000256" key="5">
    <source>
        <dbReference type="ARBA" id="ARBA00022694"/>
    </source>
</evidence>
<reference evidence="7 8" key="1">
    <citation type="submission" date="2015-04" db="EMBL/GenBank/DDBJ databases">
        <title>The complete genome sequence of the hyperthermophilic, obligate iron-reducing archaeon Geoglobus ahangari strain 234T.</title>
        <authorList>
            <person name="Manzella M.P."/>
            <person name="Holmes D.E."/>
            <person name="Rocheleau J.M."/>
            <person name="Chung A."/>
            <person name="Reguera G."/>
            <person name="Kashefi K."/>
        </authorList>
    </citation>
    <scope>NUCLEOTIDE SEQUENCE [LARGE SCALE GENOMIC DNA]</scope>
    <source>
        <strain evidence="7 8">234</strain>
    </source>
</reference>
<dbReference type="EMBL" id="CP011267">
    <property type="protein sequence ID" value="AKG91609.1"/>
    <property type="molecule type" value="Genomic_DNA"/>
</dbReference>
<comment type="catalytic activity">
    <reaction evidence="6">
        <text>pseudouridine(54) in tRNA + S-adenosyl-L-methionine = N(1)-methylpseudouridine(54) in tRNA + S-adenosyl-L-homocysteine + H(+)</text>
        <dbReference type="Rhea" id="RHEA:55292"/>
        <dbReference type="Rhea" id="RHEA-COMP:14140"/>
        <dbReference type="Rhea" id="RHEA-COMP:14141"/>
        <dbReference type="ChEBI" id="CHEBI:15378"/>
        <dbReference type="ChEBI" id="CHEBI:57856"/>
        <dbReference type="ChEBI" id="CHEBI:59789"/>
        <dbReference type="ChEBI" id="CHEBI:65314"/>
        <dbReference type="ChEBI" id="CHEBI:74890"/>
        <dbReference type="EC" id="2.1.1.257"/>
    </reaction>
</comment>
<proteinExistence type="inferred from homology"/>
<sequence>MSRTFVIIASKAVTTPFNLNDLAGSAGRMDLVCRFISQSLFISHGVRRDSTAYAVLKGPPEPVKILRFEGGEVRYLAPDERNIAGMINKALKAEVKCGWTRVSPGVYVSRMELADLLEELSERGRIYYLREDGVDVDGVELINPVFVAGDHTGVSPEDEEIILERCSEIVSLGKVPYQADQCVTILNYLLDRRAER</sequence>
<keyword evidence="3 6" id="KW-0808">Transferase</keyword>
<dbReference type="GO" id="GO:0005737">
    <property type="term" value="C:cytoplasm"/>
    <property type="evidence" value="ECO:0007669"/>
    <property type="project" value="UniProtKB-SubCell"/>
</dbReference>